<protein>
    <submittedName>
        <fullName evidence="1">Uncharacterized protein</fullName>
    </submittedName>
</protein>
<sequence>AKVAANNRYISNSNNQCKAAWFVAKRECNLNCSTKRSIPISPGQLNSYFVNLSIDSNDKQDEVIDVNDSVYSDLLSNSTRPNADNVFKWKLVDEGMVKCVVNKMSGSHSEDVY</sequence>
<reference evidence="1" key="1">
    <citation type="submission" date="2015-11" db="EMBL/GenBank/DDBJ databases">
        <title>De novo transcriptome assembly of four potential Pierce s Disease insect vectors from Arizona vineyards.</title>
        <authorList>
            <person name="Tassone E.E."/>
        </authorList>
    </citation>
    <scope>NUCLEOTIDE SEQUENCE</scope>
</reference>
<name>A0A1B6JGG4_9HEMI</name>
<accession>A0A1B6JGG4</accession>
<organism evidence="1">
    <name type="scientific">Homalodisca liturata</name>
    <dbReference type="NCBI Taxonomy" id="320908"/>
    <lineage>
        <taxon>Eukaryota</taxon>
        <taxon>Metazoa</taxon>
        <taxon>Ecdysozoa</taxon>
        <taxon>Arthropoda</taxon>
        <taxon>Hexapoda</taxon>
        <taxon>Insecta</taxon>
        <taxon>Pterygota</taxon>
        <taxon>Neoptera</taxon>
        <taxon>Paraneoptera</taxon>
        <taxon>Hemiptera</taxon>
        <taxon>Auchenorrhyncha</taxon>
        <taxon>Membracoidea</taxon>
        <taxon>Cicadellidae</taxon>
        <taxon>Cicadellinae</taxon>
        <taxon>Proconiini</taxon>
        <taxon>Homalodisca</taxon>
    </lineage>
</organism>
<dbReference type="AlphaFoldDB" id="A0A1B6JGG4"/>
<proteinExistence type="predicted"/>
<gene>
    <name evidence="1" type="ORF">g.55788</name>
</gene>
<feature type="non-terminal residue" evidence="1">
    <location>
        <position position="1"/>
    </location>
</feature>
<feature type="non-terminal residue" evidence="1">
    <location>
        <position position="113"/>
    </location>
</feature>
<evidence type="ECO:0000313" key="1">
    <source>
        <dbReference type="EMBL" id="JAS98361.1"/>
    </source>
</evidence>
<dbReference type="EMBL" id="GECU01009345">
    <property type="protein sequence ID" value="JAS98361.1"/>
    <property type="molecule type" value="Transcribed_RNA"/>
</dbReference>